<comment type="cofactor">
    <cofactor evidence="1 13 14">
        <name>Zn(2+)</name>
        <dbReference type="ChEBI" id="CHEBI:29105"/>
    </cofactor>
</comment>
<dbReference type="EC" id="3.5.4.5" evidence="4 14"/>
<comment type="catalytic activity">
    <reaction evidence="10 14">
        <text>2'-deoxycytidine + H2O + H(+) = 2'-deoxyuridine + NH4(+)</text>
        <dbReference type="Rhea" id="RHEA:13433"/>
        <dbReference type="ChEBI" id="CHEBI:15377"/>
        <dbReference type="ChEBI" id="CHEBI:15378"/>
        <dbReference type="ChEBI" id="CHEBI:15698"/>
        <dbReference type="ChEBI" id="CHEBI:16450"/>
        <dbReference type="ChEBI" id="CHEBI:28938"/>
        <dbReference type="EC" id="3.5.4.5"/>
    </reaction>
</comment>
<feature type="binding site" evidence="13">
    <location>
        <position position="91"/>
    </location>
    <ligand>
        <name>Zn(2+)</name>
        <dbReference type="ChEBI" id="CHEBI:29105"/>
        <note>catalytic</note>
    </ligand>
</feature>
<evidence type="ECO:0000256" key="3">
    <source>
        <dbReference type="ARBA" id="ARBA00006576"/>
    </source>
</evidence>
<accession>A0A4R6NYP5</accession>
<name>A0A4R6NYP5_9GAMM</name>
<evidence type="ECO:0000313" key="16">
    <source>
        <dbReference type="EMBL" id="TDP29906.1"/>
    </source>
</evidence>
<dbReference type="InterPro" id="IPR050202">
    <property type="entry name" value="Cyt/Deoxycyt_deaminase"/>
</dbReference>
<dbReference type="PANTHER" id="PTHR11644">
    <property type="entry name" value="CYTIDINE DEAMINASE"/>
    <property type="match status" value="1"/>
</dbReference>
<dbReference type="CDD" id="cd01283">
    <property type="entry name" value="cytidine_deaminase"/>
    <property type="match status" value="1"/>
</dbReference>
<dbReference type="InterPro" id="IPR002125">
    <property type="entry name" value="CMP_dCMP_dom"/>
</dbReference>
<evidence type="ECO:0000256" key="8">
    <source>
        <dbReference type="ARBA" id="ARBA00022833"/>
    </source>
</evidence>
<evidence type="ECO:0000256" key="9">
    <source>
        <dbReference type="ARBA" id="ARBA00032005"/>
    </source>
</evidence>
<keyword evidence="17" id="KW-1185">Reference proteome</keyword>
<keyword evidence="6 13" id="KW-0479">Metal-binding</keyword>
<dbReference type="InterPro" id="IPR006262">
    <property type="entry name" value="Cyt_deam_tetra"/>
</dbReference>
<feature type="binding site" evidence="13">
    <location>
        <position position="88"/>
    </location>
    <ligand>
        <name>Zn(2+)</name>
        <dbReference type="ChEBI" id="CHEBI:29105"/>
        <note>catalytic</note>
    </ligand>
</feature>
<dbReference type="GO" id="GO:0072527">
    <property type="term" value="P:pyrimidine-containing compound metabolic process"/>
    <property type="evidence" value="ECO:0007669"/>
    <property type="project" value="UniProtKB-ARBA"/>
</dbReference>
<dbReference type="GO" id="GO:0004126">
    <property type="term" value="F:cytidine deaminase activity"/>
    <property type="evidence" value="ECO:0007669"/>
    <property type="project" value="UniProtKB-UniRule"/>
</dbReference>
<dbReference type="AlphaFoldDB" id="A0A4R6NYP5"/>
<dbReference type="Pfam" id="PF00383">
    <property type="entry name" value="dCMP_cyt_deam_1"/>
    <property type="match status" value="1"/>
</dbReference>
<evidence type="ECO:0000256" key="7">
    <source>
        <dbReference type="ARBA" id="ARBA00022801"/>
    </source>
</evidence>
<dbReference type="InterPro" id="IPR016193">
    <property type="entry name" value="Cytidine_deaminase-like"/>
</dbReference>
<dbReference type="EMBL" id="SNXI01000016">
    <property type="protein sequence ID" value="TDP29906.1"/>
    <property type="molecule type" value="Genomic_DNA"/>
</dbReference>
<feature type="domain" description="CMP/dCMP-type deaminase" evidence="15">
    <location>
        <begin position="1"/>
        <end position="128"/>
    </location>
</feature>
<evidence type="ECO:0000256" key="4">
    <source>
        <dbReference type="ARBA" id="ARBA00012783"/>
    </source>
</evidence>
<comment type="function">
    <text evidence="2 14">This enzyme scavenges exogenous and endogenous cytidine and 2'-deoxycytidine for UMP synthesis.</text>
</comment>
<evidence type="ECO:0000256" key="6">
    <source>
        <dbReference type="ARBA" id="ARBA00022723"/>
    </source>
</evidence>
<dbReference type="OrthoDB" id="9795347at2"/>
<organism evidence="16 17">
    <name type="scientific">Idiomarina aquatica</name>
    <dbReference type="NCBI Taxonomy" id="1327752"/>
    <lineage>
        <taxon>Bacteria</taxon>
        <taxon>Pseudomonadati</taxon>
        <taxon>Pseudomonadota</taxon>
        <taxon>Gammaproteobacteria</taxon>
        <taxon>Alteromonadales</taxon>
        <taxon>Idiomarinaceae</taxon>
        <taxon>Idiomarina</taxon>
    </lineage>
</organism>
<dbReference type="GO" id="GO:0042802">
    <property type="term" value="F:identical protein binding"/>
    <property type="evidence" value="ECO:0007669"/>
    <property type="project" value="UniProtKB-ARBA"/>
</dbReference>
<dbReference type="InterPro" id="IPR016192">
    <property type="entry name" value="APOBEC/CMP_deaminase_Zn-bd"/>
</dbReference>
<dbReference type="PROSITE" id="PS51747">
    <property type="entry name" value="CYT_DCMP_DEAMINASES_2"/>
    <property type="match status" value="1"/>
</dbReference>
<dbReference type="PROSITE" id="PS00903">
    <property type="entry name" value="CYT_DCMP_DEAMINASES_1"/>
    <property type="match status" value="1"/>
</dbReference>
<dbReference type="FunFam" id="3.40.140.10:FF:000008">
    <property type="entry name" value="Cytidine deaminase"/>
    <property type="match status" value="1"/>
</dbReference>
<dbReference type="Proteomes" id="UP000295531">
    <property type="component" value="Unassembled WGS sequence"/>
</dbReference>
<dbReference type="GO" id="GO:0055086">
    <property type="term" value="P:nucleobase-containing small molecule metabolic process"/>
    <property type="evidence" value="ECO:0007669"/>
    <property type="project" value="UniProtKB-ARBA"/>
</dbReference>
<dbReference type="NCBIfam" id="NF004064">
    <property type="entry name" value="PRK05578.1"/>
    <property type="match status" value="1"/>
</dbReference>
<evidence type="ECO:0000256" key="2">
    <source>
        <dbReference type="ARBA" id="ARBA00003949"/>
    </source>
</evidence>
<dbReference type="SUPFAM" id="SSF53927">
    <property type="entry name" value="Cytidine deaminase-like"/>
    <property type="match status" value="1"/>
</dbReference>
<dbReference type="GO" id="GO:0005829">
    <property type="term" value="C:cytosol"/>
    <property type="evidence" value="ECO:0007669"/>
    <property type="project" value="TreeGrafter"/>
</dbReference>
<evidence type="ECO:0000256" key="12">
    <source>
        <dbReference type="PIRSR" id="PIRSR606262-1"/>
    </source>
</evidence>
<dbReference type="NCBIfam" id="TIGR01354">
    <property type="entry name" value="cyt_deam_tetra"/>
    <property type="match status" value="1"/>
</dbReference>
<evidence type="ECO:0000256" key="5">
    <source>
        <dbReference type="ARBA" id="ARBA00018266"/>
    </source>
</evidence>
<evidence type="ECO:0000256" key="10">
    <source>
        <dbReference type="ARBA" id="ARBA00049252"/>
    </source>
</evidence>
<comment type="caution">
    <text evidence="16">The sequence shown here is derived from an EMBL/GenBank/DDBJ whole genome shotgun (WGS) entry which is preliminary data.</text>
</comment>
<protein>
    <recommendedName>
        <fullName evidence="5 14">Cytidine deaminase</fullName>
        <ecNumber evidence="4 14">3.5.4.5</ecNumber>
    </recommendedName>
    <alternativeName>
        <fullName evidence="9 14">Cytidine aminohydrolase</fullName>
    </alternativeName>
</protein>
<evidence type="ECO:0000313" key="17">
    <source>
        <dbReference type="Proteomes" id="UP000295531"/>
    </source>
</evidence>
<evidence type="ECO:0000256" key="14">
    <source>
        <dbReference type="RuleBase" id="RU364006"/>
    </source>
</evidence>
<dbReference type="GO" id="GO:0008270">
    <property type="term" value="F:zinc ion binding"/>
    <property type="evidence" value="ECO:0007669"/>
    <property type="project" value="UniProtKB-UniRule"/>
</dbReference>
<evidence type="ECO:0000256" key="13">
    <source>
        <dbReference type="PIRSR" id="PIRSR606262-3"/>
    </source>
</evidence>
<dbReference type="PANTHER" id="PTHR11644:SF2">
    <property type="entry name" value="CYTIDINE DEAMINASE"/>
    <property type="match status" value="1"/>
</dbReference>
<proteinExistence type="inferred from homology"/>
<dbReference type="Gene3D" id="3.40.140.10">
    <property type="entry name" value="Cytidine Deaminase, domain 2"/>
    <property type="match status" value="1"/>
</dbReference>
<keyword evidence="8 13" id="KW-0862">Zinc</keyword>
<feature type="binding site" evidence="13">
    <location>
        <position position="53"/>
    </location>
    <ligand>
        <name>Zn(2+)</name>
        <dbReference type="ChEBI" id="CHEBI:29105"/>
        <note>catalytic</note>
    </ligand>
</feature>
<comment type="catalytic activity">
    <reaction evidence="11 14">
        <text>cytidine + H2O + H(+) = uridine + NH4(+)</text>
        <dbReference type="Rhea" id="RHEA:16069"/>
        <dbReference type="ChEBI" id="CHEBI:15377"/>
        <dbReference type="ChEBI" id="CHEBI:15378"/>
        <dbReference type="ChEBI" id="CHEBI:16704"/>
        <dbReference type="ChEBI" id="CHEBI:17562"/>
        <dbReference type="ChEBI" id="CHEBI:28938"/>
        <dbReference type="EC" id="3.5.4.5"/>
    </reaction>
</comment>
<evidence type="ECO:0000259" key="15">
    <source>
        <dbReference type="PROSITE" id="PS51747"/>
    </source>
</evidence>
<dbReference type="RefSeq" id="WP_133540345.1">
    <property type="nucleotide sequence ID" value="NZ_SNXI01000016.1"/>
</dbReference>
<reference evidence="16 17" key="1">
    <citation type="submission" date="2019-03" db="EMBL/GenBank/DDBJ databases">
        <title>Freshwater and sediment microbial communities from various areas in North America, analyzing microbe dynamics in response to fracking.</title>
        <authorList>
            <person name="Lamendella R."/>
        </authorList>
    </citation>
    <scope>NUCLEOTIDE SEQUENCE [LARGE SCALE GENOMIC DNA]</scope>
    <source>
        <strain evidence="16 17">18_TX</strain>
    </source>
</reference>
<evidence type="ECO:0000256" key="1">
    <source>
        <dbReference type="ARBA" id="ARBA00001947"/>
    </source>
</evidence>
<sequence length="128" mass="13706">MSKTTLLDAAKNAAENAYAPYSKFKVGAALEADNGEIITGCNVENVSFGLSNCAERTAIYRAIAEGIAPSSIKHIAIYTPTDEMHSPCGACRQVIAEFCSKDTVFISSNKTSQKTWSVGELLPDSFSF</sequence>
<evidence type="ECO:0000256" key="11">
    <source>
        <dbReference type="ARBA" id="ARBA00049558"/>
    </source>
</evidence>
<keyword evidence="7 14" id="KW-0378">Hydrolase</keyword>
<feature type="active site" description="Proton donor" evidence="12">
    <location>
        <position position="55"/>
    </location>
</feature>
<comment type="similarity">
    <text evidence="3 14">Belongs to the cytidine and deoxycytidylate deaminase family.</text>
</comment>
<gene>
    <name evidence="16" type="ORF">DEU29_1162</name>
</gene>